<evidence type="ECO:0000313" key="2">
    <source>
        <dbReference type="Proteomes" id="UP000244948"/>
    </source>
</evidence>
<dbReference type="Proteomes" id="UP000244948">
    <property type="component" value="Unassembled WGS sequence"/>
</dbReference>
<name>A0A2U2AIN2_9GAMM</name>
<dbReference type="InterPro" id="IPR029021">
    <property type="entry name" value="Prot-tyrosine_phosphatase-like"/>
</dbReference>
<keyword evidence="2" id="KW-1185">Reference proteome</keyword>
<dbReference type="AlphaFoldDB" id="A0A2U2AIN2"/>
<dbReference type="GO" id="GO:0004721">
    <property type="term" value="F:phosphoprotein phosphatase activity"/>
    <property type="evidence" value="ECO:0007669"/>
    <property type="project" value="InterPro"/>
</dbReference>
<dbReference type="EMBL" id="QEWR01000004">
    <property type="protein sequence ID" value="PWD82522.1"/>
    <property type="molecule type" value="Genomic_DNA"/>
</dbReference>
<accession>A0A2U2AIN2</accession>
<evidence type="ECO:0008006" key="3">
    <source>
        <dbReference type="Google" id="ProtNLM"/>
    </source>
</evidence>
<dbReference type="SUPFAM" id="SSF52799">
    <property type="entry name" value="(Phosphotyrosine protein) phosphatases II"/>
    <property type="match status" value="1"/>
</dbReference>
<comment type="caution">
    <text evidence="1">The sequence shown here is derived from an EMBL/GenBank/DDBJ whole genome shotgun (WGS) entry which is preliminary data.</text>
</comment>
<dbReference type="InterPro" id="IPR026893">
    <property type="entry name" value="Tyr/Ser_Pase_IphP-type"/>
</dbReference>
<dbReference type="Gene3D" id="3.90.190.10">
    <property type="entry name" value="Protein tyrosine phosphatase superfamily"/>
    <property type="match status" value="1"/>
</dbReference>
<evidence type="ECO:0000313" key="1">
    <source>
        <dbReference type="EMBL" id="PWD82522.1"/>
    </source>
</evidence>
<protein>
    <recommendedName>
        <fullName evidence="3">Protein-tyrosine-phosphatase</fullName>
    </recommendedName>
</protein>
<gene>
    <name evidence="1" type="ORF">DC082_07775</name>
</gene>
<sequence>MGQLFNFEKIVNFRSFTGLKTAENATIKDGRIYRSALLDFATPNDMDLLQSLAPDVVVDFRLEGEKQGEGIKLILDSIDYQAKPIDVGNFFSPDQISALSELKSEDIGRLFEKMYQEFPTCGAVQFKTVFDAILANERVVYHCSAGKDRTGVMSYLILSVLGVPYDDIMENYLESNRYAEALHQLFRENRRKAGHHLTISEELEALFKKIRYVAPEYLDVLDKTLVENYGGAVPYVEKVLKVDTEALKNVLLK</sequence>
<reference evidence="1 2" key="1">
    <citation type="journal article" date="2018" name="Genome Announc.">
        <title>Ignatzschineria cameli sp. nov., isolated from necrotic foot tissue of dromedaries (Camelus dromedarius) and associated maggots (Wohlfahrtia species) in Dubai.</title>
        <authorList>
            <person name="Tsang C.C."/>
            <person name="Tang J.Y."/>
            <person name="Fong J.Y."/>
            <person name="Kinne J."/>
            <person name="Lee H.H."/>
            <person name="Joseph M."/>
            <person name="Jose S."/>
            <person name="Schuster R.K."/>
            <person name="Tang Y."/>
            <person name="Sivakumar S."/>
            <person name="Chen J.H."/>
            <person name="Teng J.L."/>
            <person name="Lau S.K."/>
            <person name="Wernery U."/>
            <person name="Woo P.C."/>
        </authorList>
    </citation>
    <scope>NUCLEOTIDE SEQUENCE [LARGE SCALE GENOMIC DNA]</scope>
    <source>
        <strain evidence="1 2">KCTC 22643</strain>
    </source>
</reference>
<organism evidence="1 2">
    <name type="scientific">Ignatzschineria indica</name>
    <dbReference type="NCBI Taxonomy" id="472583"/>
    <lineage>
        <taxon>Bacteria</taxon>
        <taxon>Pseudomonadati</taxon>
        <taxon>Pseudomonadota</taxon>
        <taxon>Gammaproteobacteria</taxon>
        <taxon>Cardiobacteriales</taxon>
        <taxon>Ignatzschineriaceae</taxon>
        <taxon>Ignatzschineria</taxon>
    </lineage>
</organism>
<dbReference type="Pfam" id="PF13350">
    <property type="entry name" value="Y_phosphatase3"/>
    <property type="match status" value="1"/>
</dbReference>
<dbReference type="RefSeq" id="WP_109236500.1">
    <property type="nucleotide sequence ID" value="NZ_BMXZ01000003.1"/>
</dbReference>
<proteinExistence type="predicted"/>